<protein>
    <submittedName>
        <fullName evidence="2">Uncharacterized protein</fullName>
    </submittedName>
</protein>
<name>A0A8A2VDA7_9EURY</name>
<dbReference type="Proteomes" id="UP000663203">
    <property type="component" value="Chromosome"/>
</dbReference>
<dbReference type="KEGG" id="hakz:J0X25_03500"/>
<dbReference type="EMBL" id="CP071462">
    <property type="protein sequence ID" value="QSX00044.1"/>
    <property type="molecule type" value="Genomic_DNA"/>
</dbReference>
<dbReference type="AlphaFoldDB" id="A0A8A2VDA7"/>
<dbReference type="GeneID" id="63186339"/>
<feature type="region of interest" description="Disordered" evidence="1">
    <location>
        <begin position="50"/>
        <end position="122"/>
    </location>
</feature>
<evidence type="ECO:0000256" key="1">
    <source>
        <dbReference type="SAM" id="MobiDB-lite"/>
    </source>
</evidence>
<feature type="compositionally biased region" description="Gly residues" evidence="1">
    <location>
        <begin position="67"/>
        <end position="76"/>
    </location>
</feature>
<feature type="compositionally biased region" description="Polar residues" evidence="1">
    <location>
        <begin position="12"/>
        <end position="21"/>
    </location>
</feature>
<proteinExistence type="predicted"/>
<reference evidence="2 3" key="1">
    <citation type="submission" date="2021-03" db="EMBL/GenBank/DDBJ databases">
        <title>Haloterrigena longa sp. nov. and Haloterrigena limicola sp. nov., extremely halophilic archaea isolated from a salt lake.</title>
        <authorList>
            <person name="Henglin C."/>
        </authorList>
    </citation>
    <scope>NUCLEOTIDE SEQUENCE [LARGE SCALE GENOMIC DNA]</scope>
    <source>
        <strain evidence="2 3">KZCA68</strain>
    </source>
</reference>
<dbReference type="RefSeq" id="WP_207289721.1">
    <property type="nucleotide sequence ID" value="NZ_CP071462.1"/>
</dbReference>
<keyword evidence="3" id="KW-1185">Reference proteome</keyword>
<evidence type="ECO:0000313" key="2">
    <source>
        <dbReference type="EMBL" id="QSX00044.1"/>
    </source>
</evidence>
<feature type="region of interest" description="Disordered" evidence="1">
    <location>
        <begin position="1"/>
        <end position="30"/>
    </location>
</feature>
<organism evidence="2 3">
    <name type="scientific">Haloterrigena alkaliphila</name>
    <dbReference type="NCBI Taxonomy" id="2816475"/>
    <lineage>
        <taxon>Archaea</taxon>
        <taxon>Methanobacteriati</taxon>
        <taxon>Methanobacteriota</taxon>
        <taxon>Stenosarchaea group</taxon>
        <taxon>Halobacteria</taxon>
        <taxon>Halobacteriales</taxon>
        <taxon>Natrialbaceae</taxon>
        <taxon>Haloterrigena</taxon>
    </lineage>
</organism>
<evidence type="ECO:0000313" key="3">
    <source>
        <dbReference type="Proteomes" id="UP000663203"/>
    </source>
</evidence>
<accession>A0A8A2VDA7</accession>
<sequence length="147" mass="15932">MTSKKGRITRFYISTNSNSTQDPDEDGQRSVISRRTSLKFLGVAAVPVAARQLSNGDDSSGINYGNGEYGIGGYGGEPDEPTENEVTTVNSENADESPTIHERDVAEDSSSTPDPYHSNWAVLDPNDAFERDLSKCSNSIPATDRKK</sequence>
<gene>
    <name evidence="2" type="ORF">J0X25_03500</name>
</gene>